<dbReference type="AlphaFoldDB" id="A0A9E6XXI7"/>
<accession>A0A9E6XXI7</accession>
<dbReference type="KEGG" id="sbae:DSM104329_02315"/>
<dbReference type="Proteomes" id="UP001162834">
    <property type="component" value="Chromosome"/>
</dbReference>
<sequence length="361" mass="40288">MSEELLDRVIGFGRELRDEGLPVGTGQILEFSRAAAMLGPADLYWAGRATLVTRRADIKPYTLVFDRYWTGNYGRRVEMKEVIERVRGVADDGGLEGGERGRDVTPDAERASRLELLRTRSFAKLTPEELSELARLVARISLAVPLRRSRRRQAARRGAPDLRRTLRRSFRTGGEPVERAWRERRLRSRRVIFIVDVSGSMASYSRGLLVFAHAALRSSGNWEAFCFGTRLTRVTRALMRTDPDVALARAADEVLDWDGGTRIGESLKQFLDRYGHGGMARGAVIVICSDGLDLGDPAVLAAQMRRLVRLAHRVIWLNPLQEQAGYRPIARGMAAALPYVDTFASGHSWASLEALADELAD</sequence>
<evidence type="ECO:0000313" key="2">
    <source>
        <dbReference type="Proteomes" id="UP001162834"/>
    </source>
</evidence>
<dbReference type="CDD" id="cd00198">
    <property type="entry name" value="vWFA"/>
    <property type="match status" value="1"/>
</dbReference>
<dbReference type="PANTHER" id="PTHR39338">
    <property type="entry name" value="BLL5662 PROTEIN-RELATED"/>
    <property type="match status" value="1"/>
</dbReference>
<proteinExistence type="predicted"/>
<dbReference type="PIRSF" id="PIRSF010256">
    <property type="entry name" value="CoxE_vWa"/>
    <property type="match status" value="1"/>
</dbReference>
<dbReference type="InterPro" id="IPR011195">
    <property type="entry name" value="UCP010256"/>
</dbReference>
<name>A0A9E6XXI7_9ACTN</name>
<gene>
    <name evidence="1" type="ORF">DSM104329_02315</name>
</gene>
<evidence type="ECO:0000313" key="1">
    <source>
        <dbReference type="EMBL" id="UGS35918.1"/>
    </source>
</evidence>
<dbReference type="SUPFAM" id="SSF53300">
    <property type="entry name" value="vWA-like"/>
    <property type="match status" value="1"/>
</dbReference>
<dbReference type="InterPro" id="IPR036465">
    <property type="entry name" value="vWFA_dom_sf"/>
</dbReference>
<dbReference type="RefSeq" id="WP_259315596.1">
    <property type="nucleotide sequence ID" value="NZ_CP087164.1"/>
</dbReference>
<protein>
    <recommendedName>
        <fullName evidence="3">VWA domain-containing protein</fullName>
    </recommendedName>
</protein>
<dbReference type="InterPro" id="IPR008912">
    <property type="entry name" value="Uncharacterised_CoxE"/>
</dbReference>
<dbReference type="PANTHER" id="PTHR39338:SF6">
    <property type="entry name" value="BLL5662 PROTEIN"/>
    <property type="match status" value="1"/>
</dbReference>
<organism evidence="1 2">
    <name type="scientific">Capillimicrobium parvum</name>
    <dbReference type="NCBI Taxonomy" id="2884022"/>
    <lineage>
        <taxon>Bacteria</taxon>
        <taxon>Bacillati</taxon>
        <taxon>Actinomycetota</taxon>
        <taxon>Thermoleophilia</taxon>
        <taxon>Solirubrobacterales</taxon>
        <taxon>Capillimicrobiaceae</taxon>
        <taxon>Capillimicrobium</taxon>
    </lineage>
</organism>
<reference evidence="1" key="1">
    <citation type="journal article" date="2022" name="Int. J. Syst. Evol. Microbiol.">
        <title>Pseudomonas aegrilactucae sp. nov. and Pseudomonas morbosilactucae sp. nov., pathogens causing bacterial rot of lettuce in Japan.</title>
        <authorList>
            <person name="Sawada H."/>
            <person name="Fujikawa T."/>
            <person name="Satou M."/>
        </authorList>
    </citation>
    <scope>NUCLEOTIDE SEQUENCE</scope>
    <source>
        <strain evidence="1">0166_1</strain>
    </source>
</reference>
<dbReference type="Pfam" id="PF05762">
    <property type="entry name" value="VWA_CoxE"/>
    <property type="match status" value="1"/>
</dbReference>
<dbReference type="EMBL" id="CP087164">
    <property type="protein sequence ID" value="UGS35918.1"/>
    <property type="molecule type" value="Genomic_DNA"/>
</dbReference>
<keyword evidence="2" id="KW-1185">Reference proteome</keyword>
<evidence type="ECO:0008006" key="3">
    <source>
        <dbReference type="Google" id="ProtNLM"/>
    </source>
</evidence>
<dbReference type="Gene3D" id="3.40.50.410">
    <property type="entry name" value="von Willebrand factor, type A domain"/>
    <property type="match status" value="1"/>
</dbReference>